<keyword evidence="3" id="KW-1185">Reference proteome</keyword>
<dbReference type="PANTHER" id="PTHR33570:SF2">
    <property type="entry name" value="CARBOXYMUCONOLACTONE DECARBOXYLASE-LIKE DOMAIN-CONTAINING PROTEIN"/>
    <property type="match status" value="1"/>
</dbReference>
<name>A0ABX1JAW1_9PSEU</name>
<dbReference type="InterPro" id="IPR029032">
    <property type="entry name" value="AhpD-like"/>
</dbReference>
<dbReference type="InterPro" id="IPR052512">
    <property type="entry name" value="4CMD/NDH-1_regulator"/>
</dbReference>
<gene>
    <name evidence="2" type="ORF">HFP15_21660</name>
</gene>
<reference evidence="2 3" key="1">
    <citation type="submission" date="2020-04" db="EMBL/GenBank/DDBJ databases">
        <title>Novel species.</title>
        <authorList>
            <person name="Teo W.F.A."/>
            <person name="Lipun K."/>
            <person name="Srisuk N."/>
            <person name="Duangmal K."/>
        </authorList>
    </citation>
    <scope>NUCLEOTIDE SEQUENCE [LARGE SCALE GENOMIC DNA]</scope>
    <source>
        <strain evidence="2 3">K13G38</strain>
    </source>
</reference>
<comment type="caution">
    <text evidence="2">The sequence shown here is derived from an EMBL/GenBank/DDBJ whole genome shotgun (WGS) entry which is preliminary data.</text>
</comment>
<dbReference type="EMBL" id="JAAXLS010000015">
    <property type="protein sequence ID" value="NKQ55495.1"/>
    <property type="molecule type" value="Genomic_DNA"/>
</dbReference>
<protein>
    <submittedName>
        <fullName evidence="2">4-carboxymuconolactone decarboxylase</fullName>
    </submittedName>
</protein>
<organism evidence="2 3">
    <name type="scientific">Amycolatopsis acididurans</name>
    <dbReference type="NCBI Taxonomy" id="2724524"/>
    <lineage>
        <taxon>Bacteria</taxon>
        <taxon>Bacillati</taxon>
        <taxon>Actinomycetota</taxon>
        <taxon>Actinomycetes</taxon>
        <taxon>Pseudonocardiales</taxon>
        <taxon>Pseudonocardiaceae</taxon>
        <taxon>Amycolatopsis</taxon>
    </lineage>
</organism>
<feature type="domain" description="Carboxymuconolactone decarboxylase-like" evidence="1">
    <location>
        <begin position="36"/>
        <end position="117"/>
    </location>
</feature>
<dbReference type="RefSeq" id="WP_168518510.1">
    <property type="nucleotide sequence ID" value="NZ_JAAXLS010000015.1"/>
</dbReference>
<dbReference type="Pfam" id="PF02627">
    <property type="entry name" value="CMD"/>
    <property type="match status" value="1"/>
</dbReference>
<dbReference type="SUPFAM" id="SSF69118">
    <property type="entry name" value="AhpD-like"/>
    <property type="match status" value="1"/>
</dbReference>
<dbReference type="Gene3D" id="1.20.1290.10">
    <property type="entry name" value="AhpD-like"/>
    <property type="match status" value="1"/>
</dbReference>
<dbReference type="Proteomes" id="UP000715441">
    <property type="component" value="Unassembled WGS sequence"/>
</dbReference>
<dbReference type="PANTHER" id="PTHR33570">
    <property type="entry name" value="4-CARBOXYMUCONOLACTONE DECARBOXYLASE FAMILY PROTEIN"/>
    <property type="match status" value="1"/>
</dbReference>
<dbReference type="InterPro" id="IPR003779">
    <property type="entry name" value="CMD-like"/>
</dbReference>
<evidence type="ECO:0000313" key="3">
    <source>
        <dbReference type="Proteomes" id="UP000715441"/>
    </source>
</evidence>
<evidence type="ECO:0000259" key="1">
    <source>
        <dbReference type="Pfam" id="PF02627"/>
    </source>
</evidence>
<sequence>MHDETYEQGLRIRREVVGEDYVDAALKGAGELGAPLQDLVTTFCWGAVWGRPGLPRATRSLLNIAMISALNRPNELRTHIRGALRNGCGEQDIVEVLLQVAAYCGFPAALDGFRTARKVFDAETRR</sequence>
<accession>A0ABX1JAW1</accession>
<evidence type="ECO:0000313" key="2">
    <source>
        <dbReference type="EMBL" id="NKQ55495.1"/>
    </source>
</evidence>
<proteinExistence type="predicted"/>